<evidence type="ECO:0000313" key="10">
    <source>
        <dbReference type="EMBL" id="CAG9857015.1"/>
    </source>
</evidence>
<dbReference type="OrthoDB" id="448051at2759"/>
<dbReference type="EC" id="3.1.1.13" evidence="7"/>
<protein>
    <recommendedName>
        <fullName evidence="3">Lipid droplet-associated hydrolase</fullName>
        <ecNumber evidence="7">3.1.1.13</ecNumber>
    </recommendedName>
    <alternativeName>
        <fullName evidence="6">Lipid droplet-associated serine hydrolase</fullName>
    </alternativeName>
</protein>
<evidence type="ECO:0000313" key="11">
    <source>
        <dbReference type="Proteomes" id="UP001153712"/>
    </source>
</evidence>
<dbReference type="Pfam" id="PF10230">
    <property type="entry name" value="LIDHydrolase"/>
    <property type="match status" value="1"/>
</dbReference>
<dbReference type="Proteomes" id="UP001153712">
    <property type="component" value="Chromosome 13"/>
</dbReference>
<evidence type="ECO:0000256" key="9">
    <source>
        <dbReference type="SAM" id="Phobius"/>
    </source>
</evidence>
<comment type="subcellular location">
    <subcellularLocation>
        <location evidence="1">Lipid droplet</location>
    </subcellularLocation>
</comment>
<evidence type="ECO:0000256" key="8">
    <source>
        <dbReference type="ARBA" id="ARBA00049527"/>
    </source>
</evidence>
<dbReference type="SUPFAM" id="SSF53474">
    <property type="entry name" value="alpha/beta-Hydrolases"/>
    <property type="match status" value="1"/>
</dbReference>
<dbReference type="Gene3D" id="3.40.50.1820">
    <property type="entry name" value="alpha/beta hydrolase"/>
    <property type="match status" value="1"/>
</dbReference>
<dbReference type="GO" id="GO:0004771">
    <property type="term" value="F:sterol ester esterase activity"/>
    <property type="evidence" value="ECO:0007669"/>
    <property type="project" value="UniProtKB-EC"/>
</dbReference>
<keyword evidence="9" id="KW-1133">Transmembrane helix</keyword>
<evidence type="ECO:0000256" key="6">
    <source>
        <dbReference type="ARBA" id="ARBA00031924"/>
    </source>
</evidence>
<dbReference type="PANTHER" id="PTHR13390">
    <property type="entry name" value="LIPASE"/>
    <property type="match status" value="1"/>
</dbReference>
<keyword evidence="4" id="KW-0551">Lipid droplet</keyword>
<dbReference type="PANTHER" id="PTHR13390:SF0">
    <property type="entry name" value="LIPID DROPLET-ASSOCIATED HYDROLASE"/>
    <property type="match status" value="1"/>
</dbReference>
<dbReference type="InterPro" id="IPR019363">
    <property type="entry name" value="LDAH"/>
</dbReference>
<evidence type="ECO:0000256" key="2">
    <source>
        <dbReference type="ARBA" id="ARBA00008300"/>
    </source>
</evidence>
<dbReference type="GO" id="GO:0019915">
    <property type="term" value="P:lipid storage"/>
    <property type="evidence" value="ECO:0007669"/>
    <property type="project" value="InterPro"/>
</dbReference>
<sequence>MGKIKETYLEINRVPTRIATVGKQVGEQFEDSEDLVILIPGNPGTVSFYDKFQRRIHEKLGCSVWCLGHAGHNFRTRKTEAIPSMEDHKDLYGLDGQVKHKVSTRTSHNELSNSHFQVEFFEKHVPHNARIHLIGHSIGSYMVLEMLEQPAIKKQVDKSYLLFPTLEFMAKTPNGKFLINFIKPIIWLVILLSALFVSLPVALQNASVLLYIYIVRIRRDNLDSIKRLIKPGVLRRVFFLAYEEMDLVLQRNDRSIRNNIDKIKLLYGRSDGWTPLSYYERIKKDHPGIDADLTTFNHAFVLNASLEVADLVCDWIGSK</sequence>
<keyword evidence="9" id="KW-0812">Transmembrane</keyword>
<evidence type="ECO:0000256" key="5">
    <source>
        <dbReference type="ARBA" id="ARBA00022801"/>
    </source>
</evidence>
<keyword evidence="9" id="KW-0472">Membrane</keyword>
<keyword evidence="11" id="KW-1185">Reference proteome</keyword>
<dbReference type="AlphaFoldDB" id="A0A9N9TK58"/>
<dbReference type="GO" id="GO:0005811">
    <property type="term" value="C:lipid droplet"/>
    <property type="evidence" value="ECO:0007669"/>
    <property type="project" value="UniProtKB-SubCell"/>
</dbReference>
<evidence type="ECO:0000256" key="4">
    <source>
        <dbReference type="ARBA" id="ARBA00022677"/>
    </source>
</evidence>
<proteinExistence type="inferred from homology"/>
<organism evidence="10 11">
    <name type="scientific">Phyllotreta striolata</name>
    <name type="common">Striped flea beetle</name>
    <name type="synonym">Crioceris striolata</name>
    <dbReference type="NCBI Taxonomy" id="444603"/>
    <lineage>
        <taxon>Eukaryota</taxon>
        <taxon>Metazoa</taxon>
        <taxon>Ecdysozoa</taxon>
        <taxon>Arthropoda</taxon>
        <taxon>Hexapoda</taxon>
        <taxon>Insecta</taxon>
        <taxon>Pterygota</taxon>
        <taxon>Neoptera</taxon>
        <taxon>Endopterygota</taxon>
        <taxon>Coleoptera</taxon>
        <taxon>Polyphaga</taxon>
        <taxon>Cucujiformia</taxon>
        <taxon>Chrysomeloidea</taxon>
        <taxon>Chrysomelidae</taxon>
        <taxon>Galerucinae</taxon>
        <taxon>Alticini</taxon>
        <taxon>Phyllotreta</taxon>
    </lineage>
</organism>
<evidence type="ECO:0000256" key="3">
    <source>
        <dbReference type="ARBA" id="ARBA00019242"/>
    </source>
</evidence>
<keyword evidence="5" id="KW-0378">Hydrolase</keyword>
<dbReference type="EMBL" id="OU900106">
    <property type="protein sequence ID" value="CAG9857015.1"/>
    <property type="molecule type" value="Genomic_DNA"/>
</dbReference>
<accession>A0A9N9TK58</accession>
<evidence type="ECO:0000256" key="1">
    <source>
        <dbReference type="ARBA" id="ARBA00004502"/>
    </source>
</evidence>
<comment type="similarity">
    <text evidence="2">Belongs to the AB hydrolase superfamily. LDAH family.</text>
</comment>
<name>A0A9N9TK58_PHYSR</name>
<evidence type="ECO:0000256" key="7">
    <source>
        <dbReference type="ARBA" id="ARBA00039150"/>
    </source>
</evidence>
<feature type="transmembrane region" description="Helical" evidence="9">
    <location>
        <begin position="185"/>
        <end position="214"/>
    </location>
</feature>
<gene>
    <name evidence="10" type="ORF">PHYEVI_LOCUS3427</name>
</gene>
<comment type="catalytic activity">
    <reaction evidence="8">
        <text>a cholesterol ester + H2O = cholesterol + a fatty acid + H(+)</text>
        <dbReference type="Rhea" id="RHEA:36403"/>
        <dbReference type="ChEBI" id="CHEBI:15377"/>
        <dbReference type="ChEBI" id="CHEBI:15378"/>
        <dbReference type="ChEBI" id="CHEBI:16113"/>
        <dbReference type="ChEBI" id="CHEBI:17002"/>
        <dbReference type="ChEBI" id="CHEBI:28868"/>
        <dbReference type="EC" id="3.1.1.13"/>
    </reaction>
    <physiologicalReaction direction="left-to-right" evidence="8">
        <dbReference type="Rhea" id="RHEA:36404"/>
    </physiologicalReaction>
</comment>
<reference evidence="10" key="1">
    <citation type="submission" date="2022-01" db="EMBL/GenBank/DDBJ databases">
        <authorList>
            <person name="King R."/>
        </authorList>
    </citation>
    <scope>NUCLEOTIDE SEQUENCE</scope>
</reference>
<dbReference type="InterPro" id="IPR029058">
    <property type="entry name" value="AB_hydrolase_fold"/>
</dbReference>